<dbReference type="PANTHER" id="PTHR42951">
    <property type="entry name" value="METALLO-BETA-LACTAMASE DOMAIN-CONTAINING"/>
    <property type="match status" value="1"/>
</dbReference>
<comment type="similarity">
    <text evidence="4">Belongs to the metallo-beta-lactamase superfamily. Class-B beta-lactamase family.</text>
</comment>
<dbReference type="OrthoDB" id="9769598at2"/>
<dbReference type="GO" id="GO:0017001">
    <property type="term" value="P:antibiotic catabolic process"/>
    <property type="evidence" value="ECO:0007669"/>
    <property type="project" value="InterPro"/>
</dbReference>
<comment type="catalytic activity">
    <reaction evidence="1">
        <text>a beta-lactam + H2O = a substituted beta-amino acid</text>
        <dbReference type="Rhea" id="RHEA:20401"/>
        <dbReference type="ChEBI" id="CHEBI:15377"/>
        <dbReference type="ChEBI" id="CHEBI:35627"/>
        <dbReference type="ChEBI" id="CHEBI:140347"/>
        <dbReference type="EC" id="3.5.2.6"/>
    </reaction>
</comment>
<dbReference type="SMART" id="SM00849">
    <property type="entry name" value="Lactamase_B"/>
    <property type="match status" value="1"/>
</dbReference>
<comment type="caution">
    <text evidence="14">The sequence shown here is derived from an EMBL/GenBank/DDBJ whole genome shotgun (WGS) entry which is preliminary data.</text>
</comment>
<name>A0A5J4FU09_9FLAO</name>
<evidence type="ECO:0000256" key="7">
    <source>
        <dbReference type="ARBA" id="ARBA00022723"/>
    </source>
</evidence>
<dbReference type="PROSITE" id="PS00743">
    <property type="entry name" value="BETA_LACTAMASE_B_1"/>
    <property type="match status" value="1"/>
</dbReference>
<keyword evidence="11" id="KW-0862">Zinc</keyword>
<keyword evidence="12" id="KW-0046">Antibiotic resistance</keyword>
<dbReference type="GO" id="GO:0008270">
    <property type="term" value="F:zinc ion binding"/>
    <property type="evidence" value="ECO:0007669"/>
    <property type="project" value="InterPro"/>
</dbReference>
<dbReference type="Gene3D" id="3.60.15.10">
    <property type="entry name" value="Ribonuclease Z/Hydroxyacylglutathione hydrolase-like"/>
    <property type="match status" value="1"/>
</dbReference>
<keyword evidence="8" id="KW-0732">Signal</keyword>
<dbReference type="GO" id="GO:0042597">
    <property type="term" value="C:periplasmic space"/>
    <property type="evidence" value="ECO:0007669"/>
    <property type="project" value="UniProtKB-SubCell"/>
</dbReference>
<dbReference type="RefSeq" id="WP_151893208.1">
    <property type="nucleotide sequence ID" value="NZ_BKCF01000001.1"/>
</dbReference>
<evidence type="ECO:0000256" key="10">
    <source>
        <dbReference type="ARBA" id="ARBA00022801"/>
    </source>
</evidence>
<dbReference type="InterPro" id="IPR050855">
    <property type="entry name" value="NDM-1-like"/>
</dbReference>
<sequence length="300" mass="33417">MRTLIIICLLFICTTTHSISQEDSAQQSGIILKKVKDDIYMLKGKGGNVAFVAGKKSVLMIDDKFADLTPAILEKVKSVSKKPIQFLINTHHHGDHTGGNENLANEGALIIAQDNVRGRISEVMKTSKTKMREEALPVITFSKDINIHHNNETVMIFHVHNAHTDGDAVVFFSQSNVIHTGDVLFNGKYPYIDLKSGGSVLGYIEGLESITKIADENTKIIPGHGELATKTDVVKTINMLTYLWKQIMFHHGSGKTEAEILAMKDLTKKYDDLNYGDGFITTEKIIKTIYEDVEKTRTKK</sequence>
<dbReference type="GO" id="GO:0046677">
    <property type="term" value="P:response to antibiotic"/>
    <property type="evidence" value="ECO:0007669"/>
    <property type="project" value="UniProtKB-KW"/>
</dbReference>
<dbReference type="CDD" id="cd16282">
    <property type="entry name" value="metallo-hydrolase-like_MBL-fold"/>
    <property type="match status" value="1"/>
</dbReference>
<evidence type="ECO:0000256" key="9">
    <source>
        <dbReference type="ARBA" id="ARBA00022764"/>
    </source>
</evidence>
<dbReference type="EMBL" id="BKCF01000001">
    <property type="protein sequence ID" value="GEQ85280.1"/>
    <property type="molecule type" value="Genomic_DNA"/>
</dbReference>
<keyword evidence="10" id="KW-0378">Hydrolase</keyword>
<organism evidence="14 15">
    <name type="scientific">Patiriisocius marinistellae</name>
    <dbReference type="NCBI Taxonomy" id="2494560"/>
    <lineage>
        <taxon>Bacteria</taxon>
        <taxon>Pseudomonadati</taxon>
        <taxon>Bacteroidota</taxon>
        <taxon>Flavobacteriia</taxon>
        <taxon>Flavobacteriales</taxon>
        <taxon>Flavobacteriaceae</taxon>
        <taxon>Patiriisocius</taxon>
    </lineage>
</organism>
<dbReference type="SUPFAM" id="SSF56281">
    <property type="entry name" value="Metallo-hydrolase/oxidoreductase"/>
    <property type="match status" value="1"/>
</dbReference>
<feature type="domain" description="Metallo-beta-lactamase" evidence="13">
    <location>
        <begin position="46"/>
        <end position="224"/>
    </location>
</feature>
<dbReference type="AlphaFoldDB" id="A0A5J4FU09"/>
<protein>
    <recommendedName>
        <fullName evidence="6">beta-lactamase</fullName>
        <ecNumber evidence="6">3.5.2.6</ecNumber>
    </recommendedName>
</protein>
<comment type="cofactor">
    <cofactor evidence="2">
        <name>Zn(2+)</name>
        <dbReference type="ChEBI" id="CHEBI:29105"/>
    </cofactor>
</comment>
<evidence type="ECO:0000313" key="15">
    <source>
        <dbReference type="Proteomes" id="UP000326994"/>
    </source>
</evidence>
<comment type="subcellular location">
    <subcellularLocation>
        <location evidence="3">Periplasm</location>
    </subcellularLocation>
</comment>
<keyword evidence="9" id="KW-0574">Periplasm</keyword>
<dbReference type="PANTHER" id="PTHR42951:SF4">
    <property type="entry name" value="ACYL-COENZYME A THIOESTERASE MBLAC2"/>
    <property type="match status" value="1"/>
</dbReference>
<evidence type="ECO:0000259" key="13">
    <source>
        <dbReference type="SMART" id="SM00849"/>
    </source>
</evidence>
<evidence type="ECO:0000313" key="14">
    <source>
        <dbReference type="EMBL" id="GEQ85280.1"/>
    </source>
</evidence>
<dbReference type="Proteomes" id="UP000326994">
    <property type="component" value="Unassembled WGS sequence"/>
</dbReference>
<dbReference type="Pfam" id="PF00753">
    <property type="entry name" value="Lactamase_B"/>
    <property type="match status" value="1"/>
</dbReference>
<accession>A0A5J4FU09</accession>
<evidence type="ECO:0000256" key="1">
    <source>
        <dbReference type="ARBA" id="ARBA00001526"/>
    </source>
</evidence>
<evidence type="ECO:0000256" key="3">
    <source>
        <dbReference type="ARBA" id="ARBA00004418"/>
    </source>
</evidence>
<evidence type="ECO:0000256" key="2">
    <source>
        <dbReference type="ARBA" id="ARBA00001947"/>
    </source>
</evidence>
<dbReference type="InterPro" id="IPR036866">
    <property type="entry name" value="RibonucZ/Hydroxyglut_hydro"/>
</dbReference>
<evidence type="ECO:0000256" key="5">
    <source>
        <dbReference type="ARBA" id="ARBA00011245"/>
    </source>
</evidence>
<keyword evidence="15" id="KW-1185">Reference proteome</keyword>
<reference evidence="14 15" key="1">
    <citation type="submission" date="2019-08" db="EMBL/GenBank/DDBJ databases">
        <title>Ulvibacter marinistellae sp. nov., isolated from a starfish, Patiria pectinifera.</title>
        <authorList>
            <person name="Kawano K."/>
            <person name="Ushijima N."/>
            <person name="Kihara M."/>
            <person name="Itoh H."/>
        </authorList>
    </citation>
    <scope>NUCLEOTIDE SEQUENCE [LARGE SCALE GENOMIC DNA]</scope>
    <source>
        <strain evidence="14 15">KK4</strain>
    </source>
</reference>
<evidence type="ECO:0000256" key="8">
    <source>
        <dbReference type="ARBA" id="ARBA00022729"/>
    </source>
</evidence>
<evidence type="ECO:0000256" key="4">
    <source>
        <dbReference type="ARBA" id="ARBA00005250"/>
    </source>
</evidence>
<proteinExistence type="inferred from homology"/>
<dbReference type="InterPro" id="IPR001018">
    <property type="entry name" value="Beta-lactamase_class-B_CS"/>
</dbReference>
<dbReference type="GO" id="GO:0008800">
    <property type="term" value="F:beta-lactamase activity"/>
    <property type="evidence" value="ECO:0007669"/>
    <property type="project" value="UniProtKB-EC"/>
</dbReference>
<keyword evidence="7" id="KW-0479">Metal-binding</keyword>
<evidence type="ECO:0000256" key="12">
    <source>
        <dbReference type="ARBA" id="ARBA00023251"/>
    </source>
</evidence>
<dbReference type="EC" id="3.5.2.6" evidence="6"/>
<gene>
    <name evidence="14" type="ORF">ULMS_07880</name>
</gene>
<comment type="subunit">
    <text evidence="5">Monomer.</text>
</comment>
<evidence type="ECO:0000256" key="6">
    <source>
        <dbReference type="ARBA" id="ARBA00012865"/>
    </source>
</evidence>
<dbReference type="InterPro" id="IPR001279">
    <property type="entry name" value="Metallo-B-lactamas"/>
</dbReference>
<evidence type="ECO:0000256" key="11">
    <source>
        <dbReference type="ARBA" id="ARBA00022833"/>
    </source>
</evidence>